<evidence type="ECO:0000313" key="3">
    <source>
        <dbReference type="EMBL" id="ADJ29750.1"/>
    </source>
</evidence>
<evidence type="ECO:0000256" key="2">
    <source>
        <dbReference type="SAM" id="SignalP"/>
    </source>
</evidence>
<sequence length="490" mass="54326">MRKKKSLVRVGLAALTLAANLPLKAAEEMPQTMEEMWRIIQQQQKEIEALKAKSQPVEEEAQPEVSKEASESTKESPKTATSASEENTETKAQVKELEHKTGVLAEAVESLRTAMHIPEEFKYKSMYGFGPAASKVYQAGKGLSIGGYGNALYQNFVNGDGKDNADLERVVLYVGYKFTDRILFNSEIEFEHGTTGEGDEEKGEVSVEFASLDFFIDPRFNVRAGMLLLPMGFINLIHEPPFFFGNKRPEVEQRIIPSTWHENGVGLFGQLWPGLTYTMYGVNGLNAEEFSSRGIRDGRQAGSKALAEDLAFVGRLEYSPPAMLGLSFGGSAYVGNSGQDQSYAGQDLDVFTQLYEGHLQWQYRGWWLRALGAWGHIGDAEALSAAKGETIGKSNFGWYTELAYNLLPLVWPETIQYLAPFFRFEQLNTIASAPAGFSDKGGINQDIYQVGINYKPIPNVVIKADYRNFVGRDSNPSAADEFNLGLGFIF</sequence>
<name>D8KC79_NITWC</name>
<dbReference type="KEGG" id="nwa:Nwat_3028"/>
<accession>D8KC79</accession>
<dbReference type="eggNOG" id="COG2433">
    <property type="taxonomic scope" value="Bacteria"/>
</dbReference>
<evidence type="ECO:0000256" key="1">
    <source>
        <dbReference type="SAM" id="MobiDB-lite"/>
    </source>
</evidence>
<dbReference type="Gene3D" id="2.40.160.10">
    <property type="entry name" value="Porin"/>
    <property type="match status" value="1"/>
</dbReference>
<dbReference type="InterPro" id="IPR023614">
    <property type="entry name" value="Porin_dom_sf"/>
</dbReference>
<dbReference type="SUPFAM" id="SSF56935">
    <property type="entry name" value="Porins"/>
    <property type="match status" value="1"/>
</dbReference>
<feature type="signal peptide" evidence="2">
    <location>
        <begin position="1"/>
        <end position="25"/>
    </location>
</feature>
<feature type="chain" id="PRO_5003116702" description="Phosphate-selective porin O and P" evidence="2">
    <location>
        <begin position="26"/>
        <end position="490"/>
    </location>
</feature>
<evidence type="ECO:0008006" key="5">
    <source>
        <dbReference type="Google" id="ProtNLM"/>
    </source>
</evidence>
<dbReference type="Proteomes" id="UP000000393">
    <property type="component" value="Chromosome"/>
</dbReference>
<dbReference type="AlphaFoldDB" id="D8KC79"/>
<dbReference type="OrthoDB" id="9768080at2"/>
<feature type="compositionally biased region" description="Basic and acidic residues" evidence="1">
    <location>
        <begin position="88"/>
        <end position="97"/>
    </location>
</feature>
<feature type="region of interest" description="Disordered" evidence="1">
    <location>
        <begin position="50"/>
        <end position="97"/>
    </location>
</feature>
<keyword evidence="4" id="KW-1185">Reference proteome</keyword>
<gene>
    <name evidence="3" type="ordered locus">Nwat_3028</name>
</gene>
<keyword evidence="2" id="KW-0732">Signal</keyword>
<proteinExistence type="predicted"/>
<dbReference type="STRING" id="105559.Nwat_3028"/>
<reference evidence="3 4" key="1">
    <citation type="submission" date="2010-06" db="EMBL/GenBank/DDBJ databases">
        <title>Complete sequence of chromosome of Nitrosococcus watsoni C-113.</title>
        <authorList>
            <consortium name="US DOE Joint Genome Institute"/>
            <person name="Lucas S."/>
            <person name="Copeland A."/>
            <person name="Lapidus A."/>
            <person name="Cheng J.-F."/>
            <person name="Bruce D."/>
            <person name="Goodwin L."/>
            <person name="Pitluck S."/>
            <person name="Malfatti S.A."/>
            <person name="Chain P.S.G."/>
            <person name="Land M."/>
            <person name="Hauser L."/>
            <person name="Kyrpides N."/>
            <person name="Ivanova N."/>
            <person name="Cambell M.A."/>
            <person name="Heidelberg J.F."/>
            <person name="Klotz M.G."/>
            <person name="Woyke T."/>
        </authorList>
    </citation>
    <scope>NUCLEOTIDE SEQUENCE [LARGE SCALE GENOMIC DNA]</scope>
    <source>
        <strain evidence="3 4">C-113</strain>
    </source>
</reference>
<evidence type="ECO:0000313" key="4">
    <source>
        <dbReference type="Proteomes" id="UP000000393"/>
    </source>
</evidence>
<organism evidence="3 4">
    <name type="scientific">Nitrosococcus watsoni (strain C-113)</name>
    <dbReference type="NCBI Taxonomy" id="105559"/>
    <lineage>
        <taxon>Bacteria</taxon>
        <taxon>Pseudomonadati</taxon>
        <taxon>Pseudomonadota</taxon>
        <taxon>Gammaproteobacteria</taxon>
        <taxon>Chromatiales</taxon>
        <taxon>Chromatiaceae</taxon>
        <taxon>Nitrosococcus</taxon>
    </lineage>
</organism>
<dbReference type="HOGENOM" id="CLU_041653_0_0_6"/>
<dbReference type="RefSeq" id="WP_013221811.1">
    <property type="nucleotide sequence ID" value="NC_014315.1"/>
</dbReference>
<feature type="compositionally biased region" description="Basic and acidic residues" evidence="1">
    <location>
        <begin position="65"/>
        <end position="77"/>
    </location>
</feature>
<protein>
    <recommendedName>
        <fullName evidence="5">Phosphate-selective porin O and P</fullName>
    </recommendedName>
</protein>
<dbReference type="EMBL" id="CP002086">
    <property type="protein sequence ID" value="ADJ29750.1"/>
    <property type="molecule type" value="Genomic_DNA"/>
</dbReference>